<reference evidence="1" key="1">
    <citation type="submission" date="2021-06" db="EMBL/GenBank/DDBJ databases">
        <authorList>
            <person name="Kallberg Y."/>
            <person name="Tangrot J."/>
            <person name="Rosling A."/>
        </authorList>
    </citation>
    <scope>NUCLEOTIDE SEQUENCE</scope>
    <source>
        <strain evidence="1">MA453B</strain>
    </source>
</reference>
<evidence type="ECO:0000313" key="1">
    <source>
        <dbReference type="EMBL" id="CAG8807647.1"/>
    </source>
</evidence>
<organism evidence="1 2">
    <name type="scientific">Dentiscutata erythropus</name>
    <dbReference type="NCBI Taxonomy" id="1348616"/>
    <lineage>
        <taxon>Eukaryota</taxon>
        <taxon>Fungi</taxon>
        <taxon>Fungi incertae sedis</taxon>
        <taxon>Mucoromycota</taxon>
        <taxon>Glomeromycotina</taxon>
        <taxon>Glomeromycetes</taxon>
        <taxon>Diversisporales</taxon>
        <taxon>Gigasporaceae</taxon>
        <taxon>Dentiscutata</taxon>
    </lineage>
</organism>
<accession>A0A9N9K446</accession>
<dbReference type="AlphaFoldDB" id="A0A9N9K446"/>
<sequence>MGRIRKDEIPSVTLSEDDYKKYCQKLPNSLKRVSPFLIRLESKIVKNVKGKLIAESSSHQDQQNPNQNLIILNNESLIEEYQLSNYSESTDCIQTL</sequence>
<keyword evidence="2" id="KW-1185">Reference proteome</keyword>
<name>A0A9N9K446_9GLOM</name>
<dbReference type="OrthoDB" id="10413352at2759"/>
<proteinExistence type="predicted"/>
<dbReference type="Proteomes" id="UP000789405">
    <property type="component" value="Unassembled WGS sequence"/>
</dbReference>
<comment type="caution">
    <text evidence="1">The sequence shown here is derived from an EMBL/GenBank/DDBJ whole genome shotgun (WGS) entry which is preliminary data.</text>
</comment>
<dbReference type="EMBL" id="CAJVPY010042817">
    <property type="protein sequence ID" value="CAG8807647.1"/>
    <property type="molecule type" value="Genomic_DNA"/>
</dbReference>
<feature type="non-terminal residue" evidence="1">
    <location>
        <position position="96"/>
    </location>
</feature>
<evidence type="ECO:0000313" key="2">
    <source>
        <dbReference type="Proteomes" id="UP000789405"/>
    </source>
</evidence>
<gene>
    <name evidence="1" type="ORF">DERYTH_LOCUS24723</name>
</gene>
<protein>
    <submittedName>
        <fullName evidence="1">5565_t:CDS:1</fullName>
    </submittedName>
</protein>